<dbReference type="Proteomes" id="UP001049176">
    <property type="component" value="Chromosome 1"/>
</dbReference>
<dbReference type="RefSeq" id="XP_043014731.1">
    <property type="nucleotide sequence ID" value="XM_043146031.1"/>
</dbReference>
<dbReference type="PANTHER" id="PTHR43712:SF2">
    <property type="entry name" value="O-METHYLTRANSFERASE CICE"/>
    <property type="match status" value="1"/>
</dbReference>
<dbReference type="InterPro" id="IPR012967">
    <property type="entry name" value="COMT_dimerisation"/>
</dbReference>
<feature type="domain" description="O-methyltransferase dimerisation" evidence="5">
    <location>
        <begin position="117"/>
        <end position="191"/>
    </location>
</feature>
<dbReference type="OrthoDB" id="3003952at2759"/>
<dbReference type="GO" id="GO:0008168">
    <property type="term" value="F:methyltransferase activity"/>
    <property type="evidence" value="ECO:0007669"/>
    <property type="project" value="UniProtKB-KW"/>
</dbReference>
<dbReference type="GeneID" id="66069299"/>
<dbReference type="PANTHER" id="PTHR43712">
    <property type="entry name" value="PUTATIVE (AFU_ORTHOLOGUE AFUA_4G14580)-RELATED"/>
    <property type="match status" value="1"/>
</dbReference>
<dbReference type="EMBL" id="CM032181">
    <property type="protein sequence ID" value="KAG7098261.1"/>
    <property type="molecule type" value="Genomic_DNA"/>
</dbReference>
<evidence type="ECO:0000256" key="3">
    <source>
        <dbReference type="ARBA" id="ARBA00022691"/>
    </source>
</evidence>
<evidence type="ECO:0000256" key="2">
    <source>
        <dbReference type="ARBA" id="ARBA00022679"/>
    </source>
</evidence>
<evidence type="ECO:0000313" key="6">
    <source>
        <dbReference type="EMBL" id="KAG7098261.1"/>
    </source>
</evidence>
<organism evidence="6 7">
    <name type="scientific">Marasmius oreades</name>
    <name type="common">fairy-ring Marasmius</name>
    <dbReference type="NCBI Taxonomy" id="181124"/>
    <lineage>
        <taxon>Eukaryota</taxon>
        <taxon>Fungi</taxon>
        <taxon>Dikarya</taxon>
        <taxon>Basidiomycota</taxon>
        <taxon>Agaricomycotina</taxon>
        <taxon>Agaricomycetes</taxon>
        <taxon>Agaricomycetidae</taxon>
        <taxon>Agaricales</taxon>
        <taxon>Marasmiineae</taxon>
        <taxon>Marasmiaceae</taxon>
        <taxon>Marasmius</taxon>
    </lineage>
</organism>
<keyword evidence="3" id="KW-0949">S-adenosyl-L-methionine</keyword>
<evidence type="ECO:0000259" key="5">
    <source>
        <dbReference type="Pfam" id="PF08100"/>
    </source>
</evidence>
<evidence type="ECO:0000256" key="1">
    <source>
        <dbReference type="ARBA" id="ARBA00022603"/>
    </source>
</evidence>
<keyword evidence="2" id="KW-0808">Transferase</keyword>
<dbReference type="InterPro" id="IPR036388">
    <property type="entry name" value="WH-like_DNA-bd_sf"/>
</dbReference>
<gene>
    <name evidence="6" type="ORF">E1B28_000223</name>
</gene>
<dbReference type="GO" id="GO:0046983">
    <property type="term" value="F:protein dimerization activity"/>
    <property type="evidence" value="ECO:0007669"/>
    <property type="project" value="InterPro"/>
</dbReference>
<reference evidence="6" key="1">
    <citation type="journal article" date="2021" name="Genome Biol. Evol.">
        <title>The assembled and annotated genome of the fairy-ring fungus Marasmius oreades.</title>
        <authorList>
            <person name="Hiltunen M."/>
            <person name="Ament-Velasquez S.L."/>
            <person name="Johannesson H."/>
        </authorList>
    </citation>
    <scope>NUCLEOTIDE SEQUENCE</scope>
    <source>
        <strain evidence="6">03SP1</strain>
    </source>
</reference>
<dbReference type="SUPFAM" id="SSF46785">
    <property type="entry name" value="Winged helix' DNA-binding domain"/>
    <property type="match status" value="1"/>
</dbReference>
<keyword evidence="7" id="KW-1185">Reference proteome</keyword>
<proteinExistence type="predicted"/>
<sequence>MWDAMGEGVDVRDREVDGIRDAGDWTPHHCPSSLSPSTPYTSPSLTSYMSPSLLPLTSYMSSSLPSMMWMASRTSGVERAPSSAVVLYILIDHLTENLCCEDCVPLHSTLSCSQRAFQYSEPAGIRAVVTLKIPDLLLDEPQGLHVSEIAQQANVNQGKLARIMRLLATKRCFREVKPDVFVNNRLSIQLLSTNGLSDLALHIDETRESRSRSRVTDVTVLGSVLRLTYYHRVVQRSTFFNIQLQRVSMPG</sequence>
<dbReference type="Pfam" id="PF08100">
    <property type="entry name" value="Dimerisation"/>
    <property type="match status" value="1"/>
</dbReference>
<dbReference type="InterPro" id="IPR036390">
    <property type="entry name" value="WH_DNA-bd_sf"/>
</dbReference>
<feature type="region of interest" description="Disordered" evidence="4">
    <location>
        <begin position="20"/>
        <end position="41"/>
    </location>
</feature>
<evidence type="ECO:0000256" key="4">
    <source>
        <dbReference type="SAM" id="MobiDB-lite"/>
    </source>
</evidence>
<dbReference type="AlphaFoldDB" id="A0A9P8ADX5"/>
<name>A0A9P8ADX5_9AGAR</name>
<dbReference type="KEGG" id="more:E1B28_000223"/>
<feature type="compositionally biased region" description="Low complexity" evidence="4">
    <location>
        <begin position="31"/>
        <end position="41"/>
    </location>
</feature>
<evidence type="ECO:0000313" key="7">
    <source>
        <dbReference type="Proteomes" id="UP001049176"/>
    </source>
</evidence>
<accession>A0A9P8ADX5</accession>
<dbReference type="GO" id="GO:0032259">
    <property type="term" value="P:methylation"/>
    <property type="evidence" value="ECO:0007669"/>
    <property type="project" value="UniProtKB-KW"/>
</dbReference>
<protein>
    <recommendedName>
        <fullName evidence="5">O-methyltransferase dimerisation domain-containing protein</fullName>
    </recommendedName>
</protein>
<keyword evidence="1" id="KW-0489">Methyltransferase</keyword>
<comment type="caution">
    <text evidence="6">The sequence shown here is derived from an EMBL/GenBank/DDBJ whole genome shotgun (WGS) entry which is preliminary data.</text>
</comment>
<dbReference type="Gene3D" id="1.10.10.10">
    <property type="entry name" value="Winged helix-like DNA-binding domain superfamily/Winged helix DNA-binding domain"/>
    <property type="match status" value="1"/>
</dbReference>